<organism evidence="2 3">
    <name type="scientific">Sphagnum jensenii</name>
    <dbReference type="NCBI Taxonomy" id="128206"/>
    <lineage>
        <taxon>Eukaryota</taxon>
        <taxon>Viridiplantae</taxon>
        <taxon>Streptophyta</taxon>
        <taxon>Embryophyta</taxon>
        <taxon>Bryophyta</taxon>
        <taxon>Sphagnophytina</taxon>
        <taxon>Sphagnopsida</taxon>
        <taxon>Sphagnales</taxon>
        <taxon>Sphagnaceae</taxon>
        <taxon>Sphagnum</taxon>
    </lineage>
</organism>
<reference evidence="2 3" key="1">
    <citation type="submission" date="2024-02" db="EMBL/GenBank/DDBJ databases">
        <authorList>
            <consortium name="ELIXIR-Norway"/>
            <consortium name="Elixir Norway"/>
        </authorList>
    </citation>
    <scope>NUCLEOTIDE SEQUENCE [LARGE SCALE GENOMIC DNA]</scope>
</reference>
<evidence type="ECO:0000256" key="1">
    <source>
        <dbReference type="SAM" id="SignalP"/>
    </source>
</evidence>
<feature type="chain" id="PRO_5047318196" description="Chlorophyllase" evidence="1">
    <location>
        <begin position="31"/>
        <end position="343"/>
    </location>
</feature>
<evidence type="ECO:0008006" key="4">
    <source>
        <dbReference type="Google" id="ProtNLM"/>
    </source>
</evidence>
<evidence type="ECO:0000313" key="3">
    <source>
        <dbReference type="Proteomes" id="UP001497444"/>
    </source>
</evidence>
<dbReference type="PANTHER" id="PTHR33428">
    <property type="entry name" value="CHLOROPHYLLASE-2, CHLOROPLASTIC"/>
    <property type="match status" value="1"/>
</dbReference>
<dbReference type="EMBL" id="OZ020096">
    <property type="protein sequence ID" value="CAK9254607.1"/>
    <property type="molecule type" value="Genomic_DNA"/>
</dbReference>
<sequence>MSAIFLRRNSVMNFVFFVILALSALRSGDADGCTSPYDNGPYTVEKLYLNLPIAQSVRFLWIVVPTAEGKFPVVQFQHGFQVRNTCYNQLISHVASYGFIVIAPQMDSGLSFNATHEIRDAIDVLKWIQANIECALSVRGPEIKPDLSKLALVGHSRGGKVVFSMGIQLNGTIPISAIIGLDPVDGDRQGIQTNPPVLTFKENTVNLTVPTLIVGTRRGSKNWPLFPPCAPEDVNHNEFYKDLIEPVYHFVVGKEYGHMDFLDDAVCKLRSFECMGTVGSRARMSRFAGGVVAAFLQATVGNNPCYFNYALTNYTSAPVSLEVPEQKGELPHNHNLQVPLKDE</sequence>
<dbReference type="Proteomes" id="UP001497444">
    <property type="component" value="Chromosome 1"/>
</dbReference>
<dbReference type="PANTHER" id="PTHR33428:SF2">
    <property type="entry name" value="CHLOROPHYLLASE-2"/>
    <property type="match status" value="1"/>
</dbReference>
<keyword evidence="3" id="KW-1185">Reference proteome</keyword>
<accession>A0ABP0VMC5</accession>
<feature type="signal peptide" evidence="1">
    <location>
        <begin position="1"/>
        <end position="30"/>
    </location>
</feature>
<keyword evidence="1" id="KW-0732">Signal</keyword>
<gene>
    <name evidence="2" type="ORF">CSSPJE1EN1_LOCUS85</name>
</gene>
<name>A0ABP0VMC5_9BRYO</name>
<protein>
    <recommendedName>
        <fullName evidence="4">Chlorophyllase</fullName>
    </recommendedName>
</protein>
<proteinExistence type="predicted"/>
<evidence type="ECO:0000313" key="2">
    <source>
        <dbReference type="EMBL" id="CAK9254607.1"/>
    </source>
</evidence>
<dbReference type="Pfam" id="PF07224">
    <property type="entry name" value="Chlorophyllase"/>
    <property type="match status" value="1"/>
</dbReference>
<dbReference type="InterPro" id="IPR029058">
    <property type="entry name" value="AB_hydrolase_fold"/>
</dbReference>
<dbReference type="Gene3D" id="3.40.50.1820">
    <property type="entry name" value="alpha/beta hydrolase"/>
    <property type="match status" value="1"/>
</dbReference>
<dbReference type="SUPFAM" id="SSF53474">
    <property type="entry name" value="alpha/beta-Hydrolases"/>
    <property type="match status" value="1"/>
</dbReference>
<dbReference type="InterPro" id="IPR017395">
    <property type="entry name" value="Chlorophyllase-like"/>
</dbReference>